<organism evidence="1 2">
    <name type="scientific">Capronia coronata CBS 617.96</name>
    <dbReference type="NCBI Taxonomy" id="1182541"/>
    <lineage>
        <taxon>Eukaryota</taxon>
        <taxon>Fungi</taxon>
        <taxon>Dikarya</taxon>
        <taxon>Ascomycota</taxon>
        <taxon>Pezizomycotina</taxon>
        <taxon>Eurotiomycetes</taxon>
        <taxon>Chaetothyriomycetidae</taxon>
        <taxon>Chaetothyriales</taxon>
        <taxon>Herpotrichiellaceae</taxon>
        <taxon>Capronia</taxon>
    </lineage>
</organism>
<gene>
    <name evidence="1" type="ORF">A1O1_01051</name>
</gene>
<evidence type="ECO:0000313" key="2">
    <source>
        <dbReference type="Proteomes" id="UP000019484"/>
    </source>
</evidence>
<dbReference type="Proteomes" id="UP000019484">
    <property type="component" value="Unassembled WGS sequence"/>
</dbReference>
<name>W9Z2Y3_9EURO</name>
<dbReference type="AlphaFoldDB" id="W9Z2Y3"/>
<sequence>MYHALIRTHHITSRKKIASLKAASKTHQCFALLRSGGVPGVMYVRGSDKSNVQRWVDTVHELRYKDYQLIAPVSPVPDTQLPQKIPDTPFGTLEEVDTVREMAAQMEARGLQKWWRVAMGFLRE</sequence>
<protein>
    <submittedName>
        <fullName evidence="1">Uncharacterized protein</fullName>
    </submittedName>
</protein>
<dbReference type="EMBL" id="AMWN01000001">
    <property type="protein sequence ID" value="EXJ95926.1"/>
    <property type="molecule type" value="Genomic_DNA"/>
</dbReference>
<dbReference type="OrthoDB" id="432412at2759"/>
<dbReference type="InterPro" id="IPR059181">
    <property type="entry name" value="RWDD2A-B_C"/>
</dbReference>
<dbReference type="STRING" id="1182541.W9Z2Y3"/>
<dbReference type="eggNOG" id="ENOG502S3UC">
    <property type="taxonomic scope" value="Eukaryota"/>
</dbReference>
<dbReference type="RefSeq" id="XP_007720155.1">
    <property type="nucleotide sequence ID" value="XM_007721965.1"/>
</dbReference>
<dbReference type="CDD" id="cd24163">
    <property type="entry name" value="RWDD2_C"/>
    <property type="match status" value="1"/>
</dbReference>
<dbReference type="GeneID" id="19155954"/>
<evidence type="ECO:0000313" key="1">
    <source>
        <dbReference type="EMBL" id="EXJ95926.1"/>
    </source>
</evidence>
<dbReference type="HOGENOM" id="CLU_115008_0_0_1"/>
<accession>W9Z2Y3</accession>
<proteinExistence type="predicted"/>
<keyword evidence="2" id="KW-1185">Reference proteome</keyword>
<comment type="caution">
    <text evidence="1">The sequence shown here is derived from an EMBL/GenBank/DDBJ whole genome shotgun (WGS) entry which is preliminary data.</text>
</comment>
<reference evidence="1 2" key="1">
    <citation type="submission" date="2013-03" db="EMBL/GenBank/DDBJ databases">
        <title>The Genome Sequence of Capronia coronata CBS 617.96.</title>
        <authorList>
            <consortium name="The Broad Institute Genomics Platform"/>
            <person name="Cuomo C."/>
            <person name="de Hoog S."/>
            <person name="Gorbushina A."/>
            <person name="Walker B."/>
            <person name="Young S.K."/>
            <person name="Zeng Q."/>
            <person name="Gargeya S."/>
            <person name="Fitzgerald M."/>
            <person name="Haas B."/>
            <person name="Abouelleil A."/>
            <person name="Allen A.W."/>
            <person name="Alvarado L."/>
            <person name="Arachchi H.M."/>
            <person name="Berlin A.M."/>
            <person name="Chapman S.B."/>
            <person name="Gainer-Dewar J."/>
            <person name="Goldberg J."/>
            <person name="Griggs A."/>
            <person name="Gujja S."/>
            <person name="Hansen M."/>
            <person name="Howarth C."/>
            <person name="Imamovic A."/>
            <person name="Ireland A."/>
            <person name="Larimer J."/>
            <person name="McCowan C."/>
            <person name="Murphy C."/>
            <person name="Pearson M."/>
            <person name="Poon T.W."/>
            <person name="Priest M."/>
            <person name="Roberts A."/>
            <person name="Saif S."/>
            <person name="Shea T."/>
            <person name="Sisk P."/>
            <person name="Sykes S."/>
            <person name="Wortman J."/>
            <person name="Nusbaum C."/>
            <person name="Birren B."/>
        </authorList>
    </citation>
    <scope>NUCLEOTIDE SEQUENCE [LARGE SCALE GENOMIC DNA]</scope>
    <source>
        <strain evidence="1 2">CBS 617.96</strain>
    </source>
</reference>